<keyword evidence="1" id="KW-0732">Signal</keyword>
<gene>
    <name evidence="2" type="ORF">QTP70_033341</name>
</gene>
<sequence>MARLIFILIFFAAHREEIQSLSAWCSTNNLTLDATKTKELIVDFWKSNSSRHSPVYINGSEVEHVSSFTFLGINISEDLSRHQKASALVLKAQQHLYFLRRLKQKFTY</sequence>
<dbReference type="AlphaFoldDB" id="A0AAE0VDA8"/>
<evidence type="ECO:0000313" key="3">
    <source>
        <dbReference type="Proteomes" id="UP001274896"/>
    </source>
</evidence>
<dbReference type="Proteomes" id="UP001274896">
    <property type="component" value="Unassembled WGS sequence"/>
</dbReference>
<reference evidence="2" key="1">
    <citation type="submission" date="2023-06" db="EMBL/GenBank/DDBJ databases">
        <title>Male Hemibagrus guttatus genome.</title>
        <authorList>
            <person name="Bian C."/>
        </authorList>
    </citation>
    <scope>NUCLEOTIDE SEQUENCE</scope>
    <source>
        <strain evidence="2">Male_cb2023</strain>
        <tissue evidence="2">Muscle</tissue>
    </source>
</reference>
<protein>
    <recommendedName>
        <fullName evidence="4">Reverse transcriptase</fullName>
    </recommendedName>
</protein>
<proteinExistence type="predicted"/>
<dbReference type="EMBL" id="JAUCMX010000004">
    <property type="protein sequence ID" value="KAK3549138.1"/>
    <property type="molecule type" value="Genomic_DNA"/>
</dbReference>
<evidence type="ECO:0008006" key="4">
    <source>
        <dbReference type="Google" id="ProtNLM"/>
    </source>
</evidence>
<comment type="caution">
    <text evidence="2">The sequence shown here is derived from an EMBL/GenBank/DDBJ whole genome shotgun (WGS) entry which is preliminary data.</text>
</comment>
<evidence type="ECO:0000256" key="1">
    <source>
        <dbReference type="SAM" id="SignalP"/>
    </source>
</evidence>
<feature type="chain" id="PRO_5042014700" description="Reverse transcriptase" evidence="1">
    <location>
        <begin position="21"/>
        <end position="108"/>
    </location>
</feature>
<accession>A0AAE0VDA8</accession>
<name>A0AAE0VDA8_9TELE</name>
<feature type="signal peptide" evidence="1">
    <location>
        <begin position="1"/>
        <end position="20"/>
    </location>
</feature>
<keyword evidence="3" id="KW-1185">Reference proteome</keyword>
<evidence type="ECO:0000313" key="2">
    <source>
        <dbReference type="EMBL" id="KAK3549138.1"/>
    </source>
</evidence>
<organism evidence="2 3">
    <name type="scientific">Hemibagrus guttatus</name>
    <dbReference type="NCBI Taxonomy" id="175788"/>
    <lineage>
        <taxon>Eukaryota</taxon>
        <taxon>Metazoa</taxon>
        <taxon>Chordata</taxon>
        <taxon>Craniata</taxon>
        <taxon>Vertebrata</taxon>
        <taxon>Euteleostomi</taxon>
        <taxon>Actinopterygii</taxon>
        <taxon>Neopterygii</taxon>
        <taxon>Teleostei</taxon>
        <taxon>Ostariophysi</taxon>
        <taxon>Siluriformes</taxon>
        <taxon>Bagridae</taxon>
        <taxon>Hemibagrus</taxon>
    </lineage>
</organism>